<feature type="domain" description="Ig-like" evidence="13">
    <location>
        <begin position="342"/>
        <end position="402"/>
    </location>
</feature>
<feature type="transmembrane region" description="Helical" evidence="11">
    <location>
        <begin position="1333"/>
        <end position="1359"/>
    </location>
</feature>
<evidence type="ECO:0000256" key="11">
    <source>
        <dbReference type="SAM" id="Phobius"/>
    </source>
</evidence>
<dbReference type="Pfam" id="PF00041">
    <property type="entry name" value="fn3"/>
    <property type="match status" value="5"/>
</dbReference>
<protein>
    <submittedName>
        <fullName evidence="15">Down syndrome cell adhesion molecule-like</fullName>
    </submittedName>
</protein>
<dbReference type="EMBL" id="JAIZAY010000007">
    <property type="protein sequence ID" value="KAJ8038329.1"/>
    <property type="molecule type" value="Genomic_DNA"/>
</dbReference>
<evidence type="ECO:0000256" key="1">
    <source>
        <dbReference type="ARBA" id="ARBA00004167"/>
    </source>
</evidence>
<dbReference type="SUPFAM" id="SSF49265">
    <property type="entry name" value="Fibronectin type III"/>
    <property type="match status" value="3"/>
</dbReference>
<feature type="region of interest" description="Disordered" evidence="10">
    <location>
        <begin position="1386"/>
        <end position="1414"/>
    </location>
</feature>
<feature type="compositionally biased region" description="Basic and acidic residues" evidence="10">
    <location>
        <begin position="1076"/>
        <end position="1085"/>
    </location>
</feature>
<feature type="domain" description="Ig-like" evidence="13">
    <location>
        <begin position="234"/>
        <end position="320"/>
    </location>
</feature>
<feature type="domain" description="Fibronectin type-III" evidence="14">
    <location>
        <begin position="787"/>
        <end position="881"/>
    </location>
</feature>
<feature type="domain" description="Fibronectin type-III" evidence="14">
    <location>
        <begin position="886"/>
        <end position="991"/>
    </location>
</feature>
<dbReference type="FunFam" id="2.60.40.10:FF:000107">
    <property type="entry name" value="Myosin, light chain kinase a"/>
    <property type="match status" value="1"/>
</dbReference>
<dbReference type="FunFam" id="2.60.40.10:FF:000017">
    <property type="entry name" value="Down syndrome cell adhesion molecule b"/>
    <property type="match status" value="1"/>
</dbReference>
<comment type="subcellular location">
    <subcellularLocation>
        <location evidence="1">Membrane</location>
        <topology evidence="1">Single-pass membrane protein</topology>
    </subcellularLocation>
</comment>
<dbReference type="SMART" id="SM00409">
    <property type="entry name" value="IG"/>
    <property type="match status" value="8"/>
</dbReference>
<feature type="compositionally biased region" description="Polar residues" evidence="10">
    <location>
        <begin position="1386"/>
        <end position="1398"/>
    </location>
</feature>
<feature type="region of interest" description="Disordered" evidence="10">
    <location>
        <begin position="1075"/>
        <end position="1095"/>
    </location>
</feature>
<keyword evidence="5" id="KW-0130">Cell adhesion</keyword>
<feature type="domain" description="Fibronectin type-III" evidence="14">
    <location>
        <begin position="994"/>
        <end position="1086"/>
    </location>
</feature>
<dbReference type="SMART" id="SM00060">
    <property type="entry name" value="FN3"/>
    <property type="match status" value="5"/>
</dbReference>
<evidence type="ECO:0000259" key="14">
    <source>
        <dbReference type="PROSITE" id="PS50853"/>
    </source>
</evidence>
<dbReference type="SMART" id="SM00408">
    <property type="entry name" value="IGc2"/>
    <property type="match status" value="8"/>
</dbReference>
<feature type="domain" description="Fibronectin type-III" evidence="14">
    <location>
        <begin position="1193"/>
        <end position="1301"/>
    </location>
</feature>
<dbReference type="SUPFAM" id="SSF48726">
    <property type="entry name" value="Immunoglobulin"/>
    <property type="match status" value="8"/>
</dbReference>
<feature type="compositionally biased region" description="Polar residues" evidence="10">
    <location>
        <begin position="1444"/>
        <end position="1464"/>
    </location>
</feature>
<dbReference type="InterPro" id="IPR013783">
    <property type="entry name" value="Ig-like_fold"/>
</dbReference>
<organism evidence="15 16">
    <name type="scientific">Holothuria leucospilota</name>
    <name type="common">Black long sea cucumber</name>
    <name type="synonym">Mertensiothuria leucospilota</name>
    <dbReference type="NCBI Taxonomy" id="206669"/>
    <lineage>
        <taxon>Eukaryota</taxon>
        <taxon>Metazoa</taxon>
        <taxon>Echinodermata</taxon>
        <taxon>Eleutherozoa</taxon>
        <taxon>Echinozoa</taxon>
        <taxon>Holothuroidea</taxon>
        <taxon>Aspidochirotacea</taxon>
        <taxon>Aspidochirotida</taxon>
        <taxon>Holothuriidae</taxon>
        <taxon>Holothuria</taxon>
    </lineage>
</organism>
<keyword evidence="3 12" id="KW-0732">Signal</keyword>
<comment type="caution">
    <text evidence="15">The sequence shown here is derived from an EMBL/GenBank/DDBJ whole genome shotgun (WGS) entry which is preliminary data.</text>
</comment>
<evidence type="ECO:0000256" key="2">
    <source>
        <dbReference type="ARBA" id="ARBA00022692"/>
    </source>
</evidence>
<keyword evidence="6 11" id="KW-1133">Transmembrane helix</keyword>
<evidence type="ECO:0000256" key="7">
    <source>
        <dbReference type="ARBA" id="ARBA00023136"/>
    </source>
</evidence>
<dbReference type="InterPro" id="IPR036179">
    <property type="entry name" value="Ig-like_dom_sf"/>
</dbReference>
<evidence type="ECO:0000256" key="9">
    <source>
        <dbReference type="ARBA" id="ARBA00023319"/>
    </source>
</evidence>
<evidence type="ECO:0000256" key="6">
    <source>
        <dbReference type="ARBA" id="ARBA00022989"/>
    </source>
</evidence>
<dbReference type="InterPro" id="IPR013098">
    <property type="entry name" value="Ig_I-set"/>
</dbReference>
<evidence type="ECO:0000256" key="12">
    <source>
        <dbReference type="SAM" id="SignalP"/>
    </source>
</evidence>
<keyword evidence="7 11" id="KW-0472">Membrane</keyword>
<evidence type="ECO:0000256" key="8">
    <source>
        <dbReference type="ARBA" id="ARBA00023157"/>
    </source>
</evidence>
<dbReference type="InterPro" id="IPR036116">
    <property type="entry name" value="FN3_sf"/>
</dbReference>
<name>A0A9Q1C593_HOLLE</name>
<keyword evidence="16" id="KW-1185">Reference proteome</keyword>
<dbReference type="CDD" id="cd00096">
    <property type="entry name" value="Ig"/>
    <property type="match status" value="1"/>
</dbReference>
<evidence type="ECO:0000256" key="5">
    <source>
        <dbReference type="ARBA" id="ARBA00022889"/>
    </source>
</evidence>
<dbReference type="PROSITE" id="PS50853">
    <property type="entry name" value="FN3"/>
    <property type="match status" value="5"/>
</dbReference>
<dbReference type="Proteomes" id="UP001152320">
    <property type="component" value="Chromosome 7"/>
</dbReference>
<dbReference type="InterPro" id="IPR003961">
    <property type="entry name" value="FN3_dom"/>
</dbReference>
<feature type="domain" description="Ig-like" evidence="13">
    <location>
        <begin position="406"/>
        <end position="508"/>
    </location>
</feature>
<dbReference type="InterPro" id="IPR003599">
    <property type="entry name" value="Ig_sub"/>
</dbReference>
<reference evidence="15" key="1">
    <citation type="submission" date="2021-10" db="EMBL/GenBank/DDBJ databases">
        <title>Tropical sea cucumber genome reveals ecological adaptation and Cuvierian tubules defense mechanism.</title>
        <authorList>
            <person name="Chen T."/>
        </authorList>
    </citation>
    <scope>NUCLEOTIDE SEQUENCE</scope>
    <source>
        <strain evidence="15">Nanhai2018</strain>
        <tissue evidence="15">Muscle</tissue>
    </source>
</reference>
<dbReference type="PANTHER" id="PTHR44170">
    <property type="entry name" value="PROTEIN SIDEKICK"/>
    <property type="match status" value="1"/>
</dbReference>
<dbReference type="PROSITE" id="PS50835">
    <property type="entry name" value="IG_LIKE"/>
    <property type="match status" value="8"/>
</dbReference>
<feature type="region of interest" description="Disordered" evidence="10">
    <location>
        <begin position="1441"/>
        <end position="1473"/>
    </location>
</feature>
<feature type="signal peptide" evidence="12">
    <location>
        <begin position="1"/>
        <end position="23"/>
    </location>
</feature>
<evidence type="ECO:0000313" key="15">
    <source>
        <dbReference type="EMBL" id="KAJ8038329.1"/>
    </source>
</evidence>
<dbReference type="GO" id="GO:0016020">
    <property type="term" value="C:membrane"/>
    <property type="evidence" value="ECO:0007669"/>
    <property type="project" value="UniProtKB-SubCell"/>
</dbReference>
<keyword evidence="8" id="KW-1015">Disulfide bond</keyword>
<feature type="domain" description="Ig-like" evidence="13">
    <location>
        <begin position="23"/>
        <end position="117"/>
    </location>
</feature>
<feature type="domain" description="Ig-like" evidence="13">
    <location>
        <begin position="127"/>
        <end position="226"/>
    </location>
</feature>
<dbReference type="Pfam" id="PF07679">
    <property type="entry name" value="I-set"/>
    <property type="match status" value="4"/>
</dbReference>
<keyword evidence="4" id="KW-0677">Repeat</keyword>
<feature type="region of interest" description="Disordered" evidence="10">
    <location>
        <begin position="1503"/>
        <end position="1530"/>
    </location>
</feature>
<dbReference type="FunFam" id="2.60.40.10:FF:000032">
    <property type="entry name" value="palladin isoform X1"/>
    <property type="match status" value="1"/>
</dbReference>
<feature type="domain" description="Ig-like" evidence="13">
    <location>
        <begin position="513"/>
        <end position="600"/>
    </location>
</feature>
<dbReference type="CDD" id="cd00063">
    <property type="entry name" value="FN3"/>
    <property type="match status" value="5"/>
</dbReference>
<dbReference type="OrthoDB" id="428111at2759"/>
<dbReference type="Pfam" id="PF13927">
    <property type="entry name" value="Ig_3"/>
    <property type="match status" value="4"/>
</dbReference>
<evidence type="ECO:0000256" key="10">
    <source>
        <dbReference type="SAM" id="MobiDB-lite"/>
    </source>
</evidence>
<gene>
    <name evidence="15" type="ORF">HOLleu_15717</name>
</gene>
<feature type="domain" description="Ig-like" evidence="13">
    <location>
        <begin position="694"/>
        <end position="780"/>
    </location>
</feature>
<sequence length="1530" mass="167336">MVCDRTCIFFIGLILLELATVNADIIFREEPVDSVVVDGLPLSFHCLVEDSENRGRVVVQWRRNNSPLQINSDSRLNQFPNGTLYITATQTGDEGRYSCLASVIGTTGIVEQRTSVEAELKFAFIDPIFYSPQNITVVDQQPTPAYFQCISGDSLPVATISWEKDGKLLEEANQYATMFGGSDSMKRSGTLQIDNVRTRHAGRYRCITTNELLPGQSKYSDYALLTVTPNPGQPYLNKAPTSQIVPLFDPAAFDCEVLGDPEPQTTWLKDGEELTSRGDGRITIYQNGTLYFRRVEEQDEGAYICNGSSSLGSVASEEVTLLTAYIDWNFLQEPADLTVVEENVATLFCRPPNSKPAAEVTWYKDNVLLSPRSGVAILDVGDLYFSAVNVADEGEYRCVATNEYVPRSVTSQTALLEVKVGALITSPPTNKEVTLGDDLSLTCSASGDPTPTLRWLKDNVEIQAGGRITIGDSGGLLHVIDMTSLDRGTYTCMAGNNYGTDQESVYINVLVPPRITLFPRDLSVGIGSSVLMSCVVIAEPPPTIQWFKDGTELTFDPTNEHFQKTMAGLYISGVGLSDNGHYSCKAHNKVGSVEANGTLTVETPPVFTQGPTNQTVSEGAVVYFQCFAEGVPNPTISWAFNGGSLPPQISLSKSHEVLTIPLASRDLVGIYTCRAENTQGLIRTDVYLRVQTAPVIDSISNLTINTGELVSVSCNALFGYPDVSYNWLKDGNILTSDGDHLQFPQPNELEIQLQGNDDQGWYTCVASNAIGTARQSFYISVIDIPMPPVILDVIALSESSILVTWTAGGDPDDVDTFEVQYKMSSDSWMVAESFIPSTLEIESLAIEGLTENREYHIRVLASNNLGSSQPSGFLVAYTPSVSGPSFPRNVRVIFFNSTTVELEWEIPEERSGPIAVYFIEITKLSLNGSSTDSQTIEIPGEGRYTIEYIIRDLRPNSVYYFQVCAATLFEEELQRGNCSHTVHQETATAEPDAAPENIQVSALSSTSISISWLPIPEFNHNGFLLGYIVQYKTIDSEEFREERVNGTENVITGLQPWTEYEVLVQGYNYIGPGPVSEHETVRTKPDVPTGSPKIMSNQTINETTLFLSWQEVAEGSRNGPIDGYTVVLRQEKSTDTTEYNVLAAQRNLTISGLQVSTLYELSVAAYNLHDGTILTGPAAPSVLISTGDGVPGKIGDLTVGSVGSSYVFLSWVAPSEDKGDILGYMLRYTAIEGNDLSRRTQREVTTGKNAAYGEVFTTQTEYNITDLTAGTNYSVIIVAKTTAGFGEEVAFFFSTAEVMKTTTPNFTIITPEEGELVNDDEKWQLLGLPFNSFIIFASAVGLAFVFFLFAIIFITAWCSRASGKKEIKRRQAPLLRNDQFVQITNHSSEGVDNYSRTESSSPTPSSTAAAPTSSQVLLDNNHIESRPRASSSPASAQLAVHNMPNHNQGNPYGTNPRPDTSRSARSLDASPDQLDDLYQKVNKSSRGPSRFQKDSLLAIAALLDQEESDNETRPPDSPPSVVIADQRTVL</sequence>
<dbReference type="GO" id="GO:0098609">
    <property type="term" value="P:cell-cell adhesion"/>
    <property type="evidence" value="ECO:0007669"/>
    <property type="project" value="TreeGrafter"/>
</dbReference>
<evidence type="ECO:0000256" key="3">
    <source>
        <dbReference type="ARBA" id="ARBA00022729"/>
    </source>
</evidence>
<dbReference type="FunFam" id="2.60.40.10:FF:000360">
    <property type="entry name" value="Sidekick cell adhesion molecule 2"/>
    <property type="match status" value="1"/>
</dbReference>
<evidence type="ECO:0000256" key="4">
    <source>
        <dbReference type="ARBA" id="ARBA00022737"/>
    </source>
</evidence>
<dbReference type="InterPro" id="IPR003598">
    <property type="entry name" value="Ig_sub2"/>
</dbReference>
<feature type="domain" description="Ig-like" evidence="13">
    <location>
        <begin position="605"/>
        <end position="689"/>
    </location>
</feature>
<proteinExistence type="predicted"/>
<feature type="compositionally biased region" description="Low complexity" evidence="10">
    <location>
        <begin position="1399"/>
        <end position="1414"/>
    </location>
</feature>
<dbReference type="Gene3D" id="2.60.40.10">
    <property type="entry name" value="Immunoglobulins"/>
    <property type="match status" value="13"/>
</dbReference>
<feature type="domain" description="Fibronectin type-III" evidence="14">
    <location>
        <begin position="1088"/>
        <end position="1189"/>
    </location>
</feature>
<keyword evidence="9" id="KW-0393">Immunoglobulin domain</keyword>
<dbReference type="InterPro" id="IPR007110">
    <property type="entry name" value="Ig-like_dom"/>
</dbReference>
<evidence type="ECO:0000259" key="13">
    <source>
        <dbReference type="PROSITE" id="PS50835"/>
    </source>
</evidence>
<feature type="chain" id="PRO_5040214251" evidence="12">
    <location>
        <begin position="24"/>
        <end position="1530"/>
    </location>
</feature>
<keyword evidence="2 11" id="KW-0812">Transmembrane</keyword>
<accession>A0A9Q1C593</accession>
<dbReference type="PANTHER" id="PTHR44170:SF6">
    <property type="entry name" value="CONTACTIN"/>
    <property type="match status" value="1"/>
</dbReference>
<evidence type="ECO:0000313" key="16">
    <source>
        <dbReference type="Proteomes" id="UP001152320"/>
    </source>
</evidence>